<dbReference type="RefSeq" id="XP_066084218.1">
    <property type="nucleotide sequence ID" value="XM_066228121.1"/>
</dbReference>
<evidence type="ECO:0008006" key="4">
    <source>
        <dbReference type="Google" id="ProtNLM"/>
    </source>
</evidence>
<name>A0AAX4KI94_9TREE</name>
<sequence>MGHTVQLQWSFNPPAGRQISLADIILPRILESYSLHTPARSTVQFRTYRSAFPTPSSSTSTIDPNSTKITSRYLTTITTLPNPLPPGANPNIPQDDNRKEEDITYLFLDDRSVIVPQQPQTQVQAIVNGTDQNTNQTNGSTTTPQQTSQSQSQTQSQRIDIDKDTLDEDGFEIIDMPKDKPSNSNSNGDTHTTVAPGANDEPQIHSVPQRESQQKHKEPSRFRCLIVRPTSNVQPMLQSLLSPFVLGYTKSAKAAASTTSSTLPTPTPLPGTSLLLTVLTFNPYSDDGSSGFSLRLKVFILPNPNATSIFLQVEHTHTSDSESNEIEIENQNPEQICKTFLAGCLIDGLNDHRKWVNIVTNIDQQDELLRNKQSIFTLTRSLRESGFI</sequence>
<dbReference type="KEGG" id="ker:91103138"/>
<feature type="region of interest" description="Disordered" evidence="1">
    <location>
        <begin position="78"/>
        <end position="97"/>
    </location>
</feature>
<dbReference type="AlphaFoldDB" id="A0AAX4KI94"/>
<dbReference type="Proteomes" id="UP001358614">
    <property type="component" value="Chromosome 1"/>
</dbReference>
<reference evidence="2 3" key="1">
    <citation type="submission" date="2024-01" db="EMBL/GenBank/DDBJ databases">
        <title>Comparative genomics of Cryptococcus and Kwoniella reveals pathogenesis evolution and contrasting modes of karyotype evolution via chromosome fusion or intercentromeric recombination.</title>
        <authorList>
            <person name="Coelho M.A."/>
            <person name="David-Palma M."/>
            <person name="Shea T."/>
            <person name="Bowers K."/>
            <person name="McGinley-Smith S."/>
            <person name="Mohammad A.W."/>
            <person name="Gnirke A."/>
            <person name="Yurkov A.M."/>
            <person name="Nowrousian M."/>
            <person name="Sun S."/>
            <person name="Cuomo C.A."/>
            <person name="Heitman J."/>
        </authorList>
    </citation>
    <scope>NUCLEOTIDE SEQUENCE [LARGE SCALE GENOMIC DNA]</scope>
    <source>
        <strain evidence="2 3">PYCC6329</strain>
    </source>
</reference>
<organism evidence="2 3">
    <name type="scientific">Kwoniella europaea PYCC6329</name>
    <dbReference type="NCBI Taxonomy" id="1423913"/>
    <lineage>
        <taxon>Eukaryota</taxon>
        <taxon>Fungi</taxon>
        <taxon>Dikarya</taxon>
        <taxon>Basidiomycota</taxon>
        <taxon>Agaricomycotina</taxon>
        <taxon>Tremellomycetes</taxon>
        <taxon>Tremellales</taxon>
        <taxon>Cryptococcaceae</taxon>
        <taxon>Kwoniella</taxon>
    </lineage>
</organism>
<feature type="compositionally biased region" description="Polar residues" evidence="1">
    <location>
        <begin position="182"/>
        <end position="193"/>
    </location>
</feature>
<protein>
    <recommendedName>
        <fullName evidence="4">Mediator of RNA polymerase II transcription subunit 13</fullName>
    </recommendedName>
</protein>
<keyword evidence="3" id="KW-1185">Reference proteome</keyword>
<evidence type="ECO:0000313" key="3">
    <source>
        <dbReference type="Proteomes" id="UP001358614"/>
    </source>
</evidence>
<dbReference type="EMBL" id="CP144089">
    <property type="protein sequence ID" value="WWD06251.1"/>
    <property type="molecule type" value="Genomic_DNA"/>
</dbReference>
<feature type="compositionally biased region" description="Low complexity" evidence="1">
    <location>
        <begin position="130"/>
        <end position="157"/>
    </location>
</feature>
<evidence type="ECO:0000313" key="2">
    <source>
        <dbReference type="EMBL" id="WWD06251.1"/>
    </source>
</evidence>
<accession>A0AAX4KI94</accession>
<evidence type="ECO:0000256" key="1">
    <source>
        <dbReference type="SAM" id="MobiDB-lite"/>
    </source>
</evidence>
<gene>
    <name evidence="2" type="ORF">V865_004337</name>
</gene>
<dbReference type="GeneID" id="91103138"/>
<proteinExistence type="predicted"/>
<feature type="region of interest" description="Disordered" evidence="1">
    <location>
        <begin position="130"/>
        <end position="220"/>
    </location>
</feature>